<dbReference type="PANTHER" id="PTHR43792">
    <property type="entry name" value="GNAT FAMILY, PUTATIVE (AFU_ORTHOLOGUE AFUA_3G00765)-RELATED-RELATED"/>
    <property type="match status" value="1"/>
</dbReference>
<evidence type="ECO:0000313" key="3">
    <source>
        <dbReference type="Proteomes" id="UP000033452"/>
    </source>
</evidence>
<dbReference type="PANTHER" id="PTHR43792:SF1">
    <property type="entry name" value="N-ACETYLTRANSFERASE DOMAIN-CONTAINING PROTEIN"/>
    <property type="match status" value="1"/>
</dbReference>
<dbReference type="SUPFAM" id="SSF55729">
    <property type="entry name" value="Acyl-CoA N-acyltransferases (Nat)"/>
    <property type="match status" value="1"/>
</dbReference>
<feature type="domain" description="N-acetyltransferase" evidence="1">
    <location>
        <begin position="11"/>
        <end position="172"/>
    </location>
</feature>
<gene>
    <name evidence="2" type="ORF">TW77_07055</name>
</gene>
<evidence type="ECO:0000259" key="1">
    <source>
        <dbReference type="PROSITE" id="PS51186"/>
    </source>
</evidence>
<evidence type="ECO:0000313" key="2">
    <source>
        <dbReference type="EMBL" id="KJZ10632.1"/>
    </source>
</evidence>
<dbReference type="GO" id="GO:0016747">
    <property type="term" value="F:acyltransferase activity, transferring groups other than amino-acyl groups"/>
    <property type="evidence" value="ECO:0007669"/>
    <property type="project" value="InterPro"/>
</dbReference>
<dbReference type="RefSeq" id="WP_046004273.1">
    <property type="nucleotide sequence ID" value="NZ_JXYA01000014.1"/>
</dbReference>
<reference evidence="2 3" key="1">
    <citation type="journal article" date="2015" name="BMC Genomics">
        <title>Genome mining reveals unlocked bioactive potential of marine Gram-negative bacteria.</title>
        <authorList>
            <person name="Machado H."/>
            <person name="Sonnenschein E.C."/>
            <person name="Melchiorsen J."/>
            <person name="Gram L."/>
        </authorList>
    </citation>
    <scope>NUCLEOTIDE SEQUENCE [LARGE SCALE GENOMIC DNA]</scope>
    <source>
        <strain evidence="2 3">S2471</strain>
    </source>
</reference>
<dbReference type="InterPro" id="IPR000182">
    <property type="entry name" value="GNAT_dom"/>
</dbReference>
<organism evidence="2 3">
    <name type="scientific">Pseudoalteromonas rubra</name>
    <dbReference type="NCBI Taxonomy" id="43658"/>
    <lineage>
        <taxon>Bacteria</taxon>
        <taxon>Pseudomonadati</taxon>
        <taxon>Pseudomonadota</taxon>
        <taxon>Gammaproteobacteria</taxon>
        <taxon>Alteromonadales</taxon>
        <taxon>Pseudoalteromonadaceae</taxon>
        <taxon>Pseudoalteromonas</taxon>
    </lineage>
</organism>
<protein>
    <recommendedName>
        <fullName evidence="1">N-acetyltransferase domain-containing protein</fullName>
    </recommendedName>
</protein>
<comment type="caution">
    <text evidence="2">The sequence shown here is derived from an EMBL/GenBank/DDBJ whole genome shotgun (WGS) entry which is preliminary data.</text>
</comment>
<accession>A0A0F4QVK7</accession>
<dbReference type="OrthoDB" id="9798081at2"/>
<dbReference type="AlphaFoldDB" id="A0A0F4QVK7"/>
<keyword evidence="3" id="KW-1185">Reference proteome</keyword>
<proteinExistence type="predicted"/>
<name>A0A0F4QVK7_9GAMM</name>
<sequence length="172" mass="19342">MSDIITHTERLIIRRAQITDAEFIYELLNQQSFIDNIADKQIRTLADARKYIESAFFTPYDSRAPSPYIVTLNDGTAIGICGLYQRPYLAFPDLGYAFLDRYCARGYAFEAADALLRFVHQCGKYKALGAITAPNNLASNKLLNKLSFVLVGTLELAPDMGPTNLYVNMLRD</sequence>
<dbReference type="Proteomes" id="UP000033452">
    <property type="component" value="Unassembled WGS sequence"/>
</dbReference>
<dbReference type="PROSITE" id="PS51186">
    <property type="entry name" value="GNAT"/>
    <property type="match status" value="1"/>
</dbReference>
<dbReference type="EMBL" id="JXYA01000014">
    <property type="protein sequence ID" value="KJZ10632.1"/>
    <property type="molecule type" value="Genomic_DNA"/>
</dbReference>
<dbReference type="Pfam" id="PF13302">
    <property type="entry name" value="Acetyltransf_3"/>
    <property type="match status" value="1"/>
</dbReference>
<dbReference type="PATRIC" id="fig|43658.5.peg.1488"/>
<dbReference type="InterPro" id="IPR051531">
    <property type="entry name" value="N-acetyltransferase"/>
</dbReference>
<dbReference type="Gene3D" id="3.40.630.30">
    <property type="match status" value="1"/>
</dbReference>
<dbReference type="InterPro" id="IPR016181">
    <property type="entry name" value="Acyl_CoA_acyltransferase"/>
</dbReference>